<accession>F9W1R1</accession>
<dbReference type="GO" id="GO:0016887">
    <property type="term" value="F:ATP hydrolysis activity"/>
    <property type="evidence" value="ECO:0007669"/>
    <property type="project" value="InterPro"/>
</dbReference>
<dbReference type="PROSITE" id="PS50893">
    <property type="entry name" value="ABC_TRANSPORTER_2"/>
    <property type="match status" value="2"/>
</dbReference>
<sequence length="576" mass="61966">MTVVATPLEDRTDDVADPTGTDDSTAPLAEIRDLHVSFGGREVVRGVSFSVSAGECLAIVGESGSGKSVTARTLIGLTGEGARISAETIAFDGGSLLGYKDRDWRRLRGRDIGFVLQDALVSLDQLRTVGSEIGEALTAHSDSRGGGLFRNRSPRRRAERDEKIEELLTLVGVPEPGVRAAQRPHELSGGLRQRALIASALAQDPKLLIADEPTTALDATVQAQILDVLGEAKDRGNGVILISHDLAVVARLADRVAVMRHGEIVEYGSTDDVLRNPTHDYTKSLLASVPSRTSKGTLLTSGETLPETLVPSHTEAPPALRVRDLRKSFDSKDKTARPAVRGVSFDVLPGKTLGIVGESGSGKTTTARMVLGLTTPDTGTVELNGRPWSALSDVRRRANRHQISVIYQDPLSSFDPRWNVERILRDSLRSRNLRGTALDDRISELLDSVGLSDAFRRRHPLHLSGGQRQRVAIARALAPEPSVIVCDEPVSALDVSIQARILDLLAMLQVETGVSLVFISHDLGVIHHVADDILVMRGGEVVEYGEADRVFGSPEHPYTRELLAAVPTIGDGEPIA</sequence>
<dbReference type="Proteomes" id="UP000003558">
    <property type="component" value="Unassembled WGS sequence"/>
</dbReference>
<reference evidence="7 8" key="1">
    <citation type="submission" date="2011-05" db="EMBL/GenBank/DDBJ databases">
        <title>Whole genome shotgun sequence of Gordonia alkanivorans NBRC 16433.</title>
        <authorList>
            <person name="Hosoyama A."/>
            <person name="Nakamura S."/>
            <person name="Takarada H."/>
            <person name="Tsuchikane K."/>
            <person name="Yamazaki S."/>
            <person name="Fujita N."/>
        </authorList>
    </citation>
    <scope>NUCLEOTIDE SEQUENCE [LARGE SCALE GENOMIC DNA]</scope>
    <source>
        <strain evidence="7 8">NBRC 16433</strain>
    </source>
</reference>
<dbReference type="InterPro" id="IPR017871">
    <property type="entry name" value="ABC_transporter-like_CS"/>
</dbReference>
<dbReference type="InterPro" id="IPR027417">
    <property type="entry name" value="P-loop_NTPase"/>
</dbReference>
<dbReference type="SMART" id="SM00382">
    <property type="entry name" value="AAA"/>
    <property type="match status" value="2"/>
</dbReference>
<dbReference type="GO" id="GO:0015833">
    <property type="term" value="P:peptide transport"/>
    <property type="evidence" value="ECO:0007669"/>
    <property type="project" value="InterPro"/>
</dbReference>
<dbReference type="AlphaFoldDB" id="F9W1R1"/>
<gene>
    <name evidence="7" type="ORF">GOALK_117_00320</name>
</gene>
<keyword evidence="4 7" id="KW-0067">ATP-binding</keyword>
<dbReference type="SUPFAM" id="SSF52540">
    <property type="entry name" value="P-loop containing nucleoside triphosphate hydrolases"/>
    <property type="match status" value="2"/>
</dbReference>
<evidence type="ECO:0000256" key="4">
    <source>
        <dbReference type="ARBA" id="ARBA00022840"/>
    </source>
</evidence>
<dbReference type="RefSeq" id="WP_006360867.1">
    <property type="nucleotide sequence ID" value="NZ_BACI01000117.1"/>
</dbReference>
<dbReference type="PANTHER" id="PTHR43776">
    <property type="entry name" value="TRANSPORT ATP-BINDING PROTEIN"/>
    <property type="match status" value="1"/>
</dbReference>
<dbReference type="InterPro" id="IPR003439">
    <property type="entry name" value="ABC_transporter-like_ATP-bd"/>
</dbReference>
<comment type="caution">
    <text evidence="7">The sequence shown here is derived from an EMBL/GenBank/DDBJ whole genome shotgun (WGS) entry which is preliminary data.</text>
</comment>
<feature type="domain" description="ABC transporter" evidence="6">
    <location>
        <begin position="29"/>
        <end position="286"/>
    </location>
</feature>
<evidence type="ECO:0000259" key="6">
    <source>
        <dbReference type="PROSITE" id="PS50893"/>
    </source>
</evidence>
<dbReference type="CDD" id="cd03257">
    <property type="entry name" value="ABC_NikE_OppD_transporters"/>
    <property type="match status" value="2"/>
</dbReference>
<dbReference type="GO" id="GO:0055085">
    <property type="term" value="P:transmembrane transport"/>
    <property type="evidence" value="ECO:0007669"/>
    <property type="project" value="UniProtKB-ARBA"/>
</dbReference>
<dbReference type="Pfam" id="PF08352">
    <property type="entry name" value="oligo_HPY"/>
    <property type="match status" value="2"/>
</dbReference>
<dbReference type="STRING" id="1027371.GOALK_117_00320"/>
<evidence type="ECO:0000313" key="7">
    <source>
        <dbReference type="EMBL" id="GAA14800.1"/>
    </source>
</evidence>
<evidence type="ECO:0000256" key="5">
    <source>
        <dbReference type="SAM" id="MobiDB-lite"/>
    </source>
</evidence>
<keyword evidence="2" id="KW-0813">Transport</keyword>
<dbReference type="GO" id="GO:0005524">
    <property type="term" value="F:ATP binding"/>
    <property type="evidence" value="ECO:0007669"/>
    <property type="project" value="UniProtKB-KW"/>
</dbReference>
<dbReference type="PANTHER" id="PTHR43776:SF7">
    <property type="entry name" value="D,D-DIPEPTIDE TRANSPORT ATP-BINDING PROTEIN DDPF-RELATED"/>
    <property type="match status" value="1"/>
</dbReference>
<evidence type="ECO:0000313" key="8">
    <source>
        <dbReference type="Proteomes" id="UP000003558"/>
    </source>
</evidence>
<dbReference type="PROSITE" id="PS00211">
    <property type="entry name" value="ABC_TRANSPORTER_1"/>
    <property type="match status" value="1"/>
</dbReference>
<name>F9W1R1_9ACTN</name>
<comment type="similarity">
    <text evidence="1">Belongs to the ABC transporter superfamily.</text>
</comment>
<keyword evidence="3" id="KW-0547">Nucleotide-binding</keyword>
<dbReference type="EMBL" id="BACI01000117">
    <property type="protein sequence ID" value="GAA14800.1"/>
    <property type="molecule type" value="Genomic_DNA"/>
</dbReference>
<dbReference type="InterPro" id="IPR013563">
    <property type="entry name" value="Oligopep_ABC_C"/>
</dbReference>
<dbReference type="eggNOG" id="COG4172">
    <property type="taxonomic scope" value="Bacteria"/>
</dbReference>
<dbReference type="NCBIfam" id="NF008453">
    <property type="entry name" value="PRK11308.1"/>
    <property type="match status" value="2"/>
</dbReference>
<dbReference type="InterPro" id="IPR003593">
    <property type="entry name" value="AAA+_ATPase"/>
</dbReference>
<organism evidence="7 8">
    <name type="scientific">Gordonia alkanivorans NBRC 16433</name>
    <dbReference type="NCBI Taxonomy" id="1027371"/>
    <lineage>
        <taxon>Bacteria</taxon>
        <taxon>Bacillati</taxon>
        <taxon>Actinomycetota</taxon>
        <taxon>Actinomycetes</taxon>
        <taxon>Mycobacteriales</taxon>
        <taxon>Gordoniaceae</taxon>
        <taxon>Gordonia</taxon>
    </lineage>
</organism>
<feature type="region of interest" description="Disordered" evidence="5">
    <location>
        <begin position="1"/>
        <end position="26"/>
    </location>
</feature>
<evidence type="ECO:0000256" key="3">
    <source>
        <dbReference type="ARBA" id="ARBA00022741"/>
    </source>
</evidence>
<evidence type="ECO:0000256" key="1">
    <source>
        <dbReference type="ARBA" id="ARBA00005417"/>
    </source>
</evidence>
<protein>
    <submittedName>
        <fullName evidence="7">Putative peptide ABC transporter ATP-binding protein</fullName>
    </submittedName>
</protein>
<proteinExistence type="inferred from homology"/>
<dbReference type="Pfam" id="PF00005">
    <property type="entry name" value="ABC_tran"/>
    <property type="match status" value="2"/>
</dbReference>
<evidence type="ECO:0000256" key="2">
    <source>
        <dbReference type="ARBA" id="ARBA00022448"/>
    </source>
</evidence>
<feature type="domain" description="ABC transporter" evidence="6">
    <location>
        <begin position="320"/>
        <end position="563"/>
    </location>
</feature>
<dbReference type="Gene3D" id="3.40.50.300">
    <property type="entry name" value="P-loop containing nucleotide triphosphate hydrolases"/>
    <property type="match status" value="2"/>
</dbReference>
<feature type="region of interest" description="Disordered" evidence="5">
    <location>
        <begin position="297"/>
        <end position="316"/>
    </location>
</feature>
<dbReference type="InterPro" id="IPR050319">
    <property type="entry name" value="ABC_transp_ATP-bind"/>
</dbReference>